<gene>
    <name evidence="3" type="ORF">EJ06DRAFT_579771</name>
</gene>
<dbReference type="EMBL" id="ML996689">
    <property type="protein sequence ID" value="KAF2403845.1"/>
    <property type="molecule type" value="Genomic_DNA"/>
</dbReference>
<feature type="compositionally biased region" description="Polar residues" evidence="1">
    <location>
        <begin position="197"/>
        <end position="211"/>
    </location>
</feature>
<feature type="compositionally biased region" description="Low complexity" evidence="1">
    <location>
        <begin position="496"/>
        <end position="533"/>
    </location>
</feature>
<reference evidence="3" key="1">
    <citation type="journal article" date="2020" name="Stud. Mycol.">
        <title>101 Dothideomycetes genomes: a test case for predicting lifestyles and emergence of pathogens.</title>
        <authorList>
            <person name="Haridas S."/>
            <person name="Albert R."/>
            <person name="Binder M."/>
            <person name="Bloem J."/>
            <person name="Labutti K."/>
            <person name="Salamov A."/>
            <person name="Andreopoulos B."/>
            <person name="Baker S."/>
            <person name="Barry K."/>
            <person name="Bills G."/>
            <person name="Bluhm B."/>
            <person name="Cannon C."/>
            <person name="Castanera R."/>
            <person name="Culley D."/>
            <person name="Daum C."/>
            <person name="Ezra D."/>
            <person name="Gonzalez J."/>
            <person name="Henrissat B."/>
            <person name="Kuo A."/>
            <person name="Liang C."/>
            <person name="Lipzen A."/>
            <person name="Lutzoni F."/>
            <person name="Magnuson J."/>
            <person name="Mondo S."/>
            <person name="Nolan M."/>
            <person name="Ohm R."/>
            <person name="Pangilinan J."/>
            <person name="Park H.-J."/>
            <person name="Ramirez L."/>
            <person name="Alfaro M."/>
            <person name="Sun H."/>
            <person name="Tritt A."/>
            <person name="Yoshinaga Y."/>
            <person name="Zwiers L.-H."/>
            <person name="Turgeon B."/>
            <person name="Goodwin S."/>
            <person name="Spatafora J."/>
            <person name="Crous P."/>
            <person name="Grigoriev I."/>
        </authorList>
    </citation>
    <scope>NUCLEOTIDE SEQUENCE</scope>
    <source>
        <strain evidence="3">CBS 262.69</strain>
    </source>
</reference>
<feature type="compositionally biased region" description="Basic and acidic residues" evidence="1">
    <location>
        <begin position="379"/>
        <end position="421"/>
    </location>
</feature>
<accession>A0A6G1I781</accession>
<evidence type="ECO:0000313" key="3">
    <source>
        <dbReference type="EMBL" id="KAF2403845.1"/>
    </source>
</evidence>
<dbReference type="InterPro" id="IPR050606">
    <property type="entry name" value="Calponin-like"/>
</dbReference>
<organism evidence="3 4">
    <name type="scientific">Trichodelitschia bisporula</name>
    <dbReference type="NCBI Taxonomy" id="703511"/>
    <lineage>
        <taxon>Eukaryota</taxon>
        <taxon>Fungi</taxon>
        <taxon>Dikarya</taxon>
        <taxon>Ascomycota</taxon>
        <taxon>Pezizomycotina</taxon>
        <taxon>Dothideomycetes</taxon>
        <taxon>Dothideomycetes incertae sedis</taxon>
        <taxon>Phaeotrichales</taxon>
        <taxon>Phaeotrichaceae</taxon>
        <taxon>Trichodelitschia</taxon>
    </lineage>
</organism>
<sequence length="685" mass="76852">MASVTSLDQDMKALRLSRYTPKAANEVRAWIEDALGENLPQKDLLELLKDGTILCRLVNNVLPPPGVRFKNSKMPFMQMENISHFLAACERPPLNLPAHDRFLTVDLYEQKDPAQVLQCISAFSRVAYSLNPSRFPEPIGPKRGGAMSPSVTGSMSSSAFARNRKLSSASSVPSVNSFAPPPVARTMSPMRTGGSTGSESRMSPAPISSWSKKSDEGVTAPAWNIAQYGYMGGASQGNQGIAFGGRRQITSPGPNVPSFAEKERKRKLEAERQRAEVEALEQQLRLNEERAQREEEQRWEEEARRAREEEKQRVEQQKREWEEQEQQWKAEEEARQREDKDLQGRLQSRKRTDVELKGQFLSQYKQDRSRQSSFNDPVRQAERERVRDLERQLEEAKERERLYLQEREGRPSRDEGKADRKARSRSRSKAPPPPREPSPQESNVSWVGNEQEYLRQQWAEQQARKAARTASPQRPLPNPADAAPSLPSRPLPDPTTPKAATASPARPLPTPSSNTSTTPRPLPTPTTSSSSVPRPLPDPLAYARKTPTSAGPPSRVDTFLSQNPAPAPRTPTQHYPAELGLTSSAEQRSEDARRAQSQVKTKAGGWASKSLLEKEMERERERQREWEEAQRAQLAAERDESQGAQPGKSWDVNQYGYLGGDSQNRGDKGIGFGGRRQIIGPRPRP</sequence>
<dbReference type="PRINTS" id="PR00888">
    <property type="entry name" value="SM22CALPONIN"/>
</dbReference>
<feature type="region of interest" description="Disordered" evidence="1">
    <location>
        <begin position="305"/>
        <end position="685"/>
    </location>
</feature>
<keyword evidence="4" id="KW-1185">Reference proteome</keyword>
<dbReference type="PANTHER" id="PTHR47385:SF14">
    <property type="entry name" value="TRANSGELIN"/>
    <property type="match status" value="1"/>
</dbReference>
<dbReference type="SMART" id="SM00033">
    <property type="entry name" value="CH"/>
    <property type="match status" value="1"/>
</dbReference>
<dbReference type="AlphaFoldDB" id="A0A6G1I781"/>
<dbReference type="GO" id="GO:0007015">
    <property type="term" value="P:actin filament organization"/>
    <property type="evidence" value="ECO:0007669"/>
    <property type="project" value="TreeGrafter"/>
</dbReference>
<protein>
    <recommendedName>
        <fullName evidence="2">Calponin-homology (CH) domain-containing protein</fullName>
    </recommendedName>
</protein>
<feature type="region of interest" description="Disordered" evidence="1">
    <location>
        <begin position="171"/>
        <end position="215"/>
    </location>
</feature>
<evidence type="ECO:0000313" key="4">
    <source>
        <dbReference type="Proteomes" id="UP000799640"/>
    </source>
</evidence>
<proteinExistence type="predicted"/>
<feature type="region of interest" description="Disordered" evidence="1">
    <location>
        <begin position="241"/>
        <end position="271"/>
    </location>
</feature>
<dbReference type="InterPro" id="IPR003096">
    <property type="entry name" value="SM22_calponin"/>
</dbReference>
<dbReference type="Pfam" id="PF00307">
    <property type="entry name" value="CH"/>
    <property type="match status" value="1"/>
</dbReference>
<dbReference type="Gene3D" id="1.10.418.10">
    <property type="entry name" value="Calponin-like domain"/>
    <property type="match status" value="1"/>
</dbReference>
<dbReference type="GO" id="GO:0015629">
    <property type="term" value="C:actin cytoskeleton"/>
    <property type="evidence" value="ECO:0007669"/>
    <property type="project" value="TreeGrafter"/>
</dbReference>
<feature type="compositionally biased region" description="Basic and acidic residues" evidence="1">
    <location>
        <begin position="305"/>
        <end position="343"/>
    </location>
</feature>
<dbReference type="PROSITE" id="PS50021">
    <property type="entry name" value="CH"/>
    <property type="match status" value="1"/>
</dbReference>
<evidence type="ECO:0000259" key="2">
    <source>
        <dbReference type="PROSITE" id="PS50021"/>
    </source>
</evidence>
<feature type="compositionally biased region" description="Basic and acidic residues" evidence="1">
    <location>
        <begin position="611"/>
        <end position="641"/>
    </location>
</feature>
<name>A0A6G1I781_9PEZI</name>
<dbReference type="OrthoDB" id="21595at2759"/>
<dbReference type="Proteomes" id="UP000799640">
    <property type="component" value="Unassembled WGS sequence"/>
</dbReference>
<dbReference type="InterPro" id="IPR036872">
    <property type="entry name" value="CH_dom_sf"/>
</dbReference>
<dbReference type="PANTHER" id="PTHR47385">
    <property type="entry name" value="CALPONIN"/>
    <property type="match status" value="1"/>
</dbReference>
<feature type="domain" description="Calponin-homology (CH)" evidence="2">
    <location>
        <begin position="21"/>
        <end position="127"/>
    </location>
</feature>
<evidence type="ECO:0000256" key="1">
    <source>
        <dbReference type="SAM" id="MobiDB-lite"/>
    </source>
</evidence>
<dbReference type="GO" id="GO:0051015">
    <property type="term" value="F:actin filament binding"/>
    <property type="evidence" value="ECO:0007669"/>
    <property type="project" value="TreeGrafter"/>
</dbReference>
<dbReference type="InterPro" id="IPR001715">
    <property type="entry name" value="CH_dom"/>
</dbReference>
<dbReference type="SUPFAM" id="SSF47576">
    <property type="entry name" value="Calponin-homology domain, CH-domain"/>
    <property type="match status" value="1"/>
</dbReference>
<feature type="compositionally biased region" description="Low complexity" evidence="1">
    <location>
        <begin position="675"/>
        <end position="685"/>
    </location>
</feature>
<dbReference type="CDD" id="cd21210">
    <property type="entry name" value="CH_SCP1-like"/>
    <property type="match status" value="1"/>
</dbReference>
<feature type="compositionally biased region" description="Basic and acidic residues" evidence="1">
    <location>
        <begin position="260"/>
        <end position="271"/>
    </location>
</feature>